<dbReference type="Ensembl" id="ENSFHET00000030894.1">
    <property type="protein sequence ID" value="ENSFHEP00000035180.1"/>
    <property type="gene ID" value="ENSFHEG00000023221.1"/>
</dbReference>
<name>A0A3Q2R3H6_FUNHE</name>
<reference evidence="1" key="2">
    <citation type="submission" date="2025-09" db="UniProtKB">
        <authorList>
            <consortium name="Ensembl"/>
        </authorList>
    </citation>
    <scope>IDENTIFICATION</scope>
</reference>
<evidence type="ECO:0000313" key="2">
    <source>
        <dbReference type="Proteomes" id="UP000265000"/>
    </source>
</evidence>
<sequence>MLFTDSFLMAVAVIPAWRHGHKPTHRKTNTQQQRAGGNTDPCLQILRLAHEVVQPLASRQDAVHVLGFTIIQYSLLFYLNTALSRNTDLLHGSCCCVLSTAALGVYKEPAVGSLTIPPT</sequence>
<reference evidence="1" key="1">
    <citation type="submission" date="2025-08" db="UniProtKB">
        <authorList>
            <consortium name="Ensembl"/>
        </authorList>
    </citation>
    <scope>IDENTIFICATION</scope>
</reference>
<accession>A0A3Q2R3H6</accession>
<organism evidence="1 2">
    <name type="scientific">Fundulus heteroclitus</name>
    <name type="common">Killifish</name>
    <name type="synonym">Mummichog</name>
    <dbReference type="NCBI Taxonomy" id="8078"/>
    <lineage>
        <taxon>Eukaryota</taxon>
        <taxon>Metazoa</taxon>
        <taxon>Chordata</taxon>
        <taxon>Craniata</taxon>
        <taxon>Vertebrata</taxon>
        <taxon>Euteleostomi</taxon>
        <taxon>Actinopterygii</taxon>
        <taxon>Neopterygii</taxon>
        <taxon>Teleostei</taxon>
        <taxon>Neoteleostei</taxon>
        <taxon>Acanthomorphata</taxon>
        <taxon>Ovalentaria</taxon>
        <taxon>Atherinomorphae</taxon>
        <taxon>Cyprinodontiformes</taxon>
        <taxon>Fundulidae</taxon>
        <taxon>Fundulus</taxon>
    </lineage>
</organism>
<dbReference type="AlphaFoldDB" id="A0A3Q2R3H6"/>
<keyword evidence="2" id="KW-1185">Reference proteome</keyword>
<proteinExistence type="predicted"/>
<dbReference type="Proteomes" id="UP000265000">
    <property type="component" value="Unplaced"/>
</dbReference>
<protein>
    <submittedName>
        <fullName evidence="1">Uncharacterized protein</fullName>
    </submittedName>
</protein>
<evidence type="ECO:0000313" key="1">
    <source>
        <dbReference type="Ensembl" id="ENSFHEP00000035180.1"/>
    </source>
</evidence>